<evidence type="ECO:0000313" key="2">
    <source>
        <dbReference type="Proteomes" id="UP000034794"/>
    </source>
</evidence>
<organism evidence="1 2">
    <name type="scientific">Candidatus Collierbacteria bacterium GW2011_GWA2_46_26</name>
    <dbReference type="NCBI Taxonomy" id="1618381"/>
    <lineage>
        <taxon>Bacteria</taxon>
        <taxon>Candidatus Collieribacteriota</taxon>
    </lineage>
</organism>
<evidence type="ECO:0000313" key="1">
    <source>
        <dbReference type="EMBL" id="KKU33525.1"/>
    </source>
</evidence>
<comment type="caution">
    <text evidence="1">The sequence shown here is derived from an EMBL/GenBank/DDBJ whole genome shotgun (WGS) entry which is preliminary data.</text>
</comment>
<dbReference type="EMBL" id="LCMI01000003">
    <property type="protein sequence ID" value="KKU33525.1"/>
    <property type="molecule type" value="Genomic_DNA"/>
</dbReference>
<proteinExistence type="predicted"/>
<reference evidence="1 2" key="1">
    <citation type="journal article" date="2015" name="Nature">
        <title>rRNA introns, odd ribosomes, and small enigmatic genomes across a large radiation of phyla.</title>
        <authorList>
            <person name="Brown C.T."/>
            <person name="Hug L.A."/>
            <person name="Thomas B.C."/>
            <person name="Sharon I."/>
            <person name="Castelle C.J."/>
            <person name="Singh A."/>
            <person name="Wilkins M.J."/>
            <person name="Williams K.H."/>
            <person name="Banfield J.F."/>
        </authorList>
    </citation>
    <scope>NUCLEOTIDE SEQUENCE [LARGE SCALE GENOMIC DNA]</scope>
</reference>
<name>A0A0G1SJK6_9BACT</name>
<accession>A0A0G1SJK6</accession>
<sequence length="327" mass="36074">MNREFLPFRIEADDSLSDNWFTQSPERLDKLRSDVTGKPKSVITLWAEEFKITPMEANLALEKGTGIFVTMETNSLDPATSVQFWLENALAKRNDLSANIWNGNRTKKYEVSAKKAREYSQLQDLSLASPEQELSALMVTLAKLEAIMPIMTKVYPGLQWNAVKESQLAMKQLLDKIGDDSKSSSKQNLALVATSGIVVITLILVACATASRIKSASTSSTTKTRAIETTTSTAISAEASTSTPNEFVPAIDDDGYFAPWVDQMFCKDPAYPYLEIHYTGTTNPTTTCEKVKVKPPVQVTDEQLCPPNTIRTPIYPDEGSEAVCIPN</sequence>
<gene>
    <name evidence="1" type="ORF">UX47_C0003G0048</name>
</gene>
<protein>
    <submittedName>
        <fullName evidence="1">Uncharacterized protein</fullName>
    </submittedName>
</protein>
<dbReference type="AlphaFoldDB" id="A0A0G1SJK6"/>
<dbReference type="Proteomes" id="UP000034794">
    <property type="component" value="Unassembled WGS sequence"/>
</dbReference>